<dbReference type="InterPro" id="IPR037066">
    <property type="entry name" value="Plug_dom_sf"/>
</dbReference>
<keyword evidence="10" id="KW-1185">Reference proteome</keyword>
<gene>
    <name evidence="9" type="ORF">VB798_22100</name>
</gene>
<keyword evidence="5 7" id="KW-0472">Membrane</keyword>
<dbReference type="SUPFAM" id="SSF56935">
    <property type="entry name" value="Porins"/>
    <property type="match status" value="1"/>
</dbReference>
<dbReference type="RefSeq" id="WP_323689423.1">
    <property type="nucleotide sequence ID" value="NZ_JAYGIM010000019.1"/>
</dbReference>
<comment type="similarity">
    <text evidence="7">Belongs to the TonB-dependent receptor family.</text>
</comment>
<dbReference type="InterPro" id="IPR023996">
    <property type="entry name" value="TonB-dep_OMP_SusC/RagA"/>
</dbReference>
<dbReference type="InterPro" id="IPR036942">
    <property type="entry name" value="Beta-barrel_TonB_sf"/>
</dbReference>
<evidence type="ECO:0000256" key="4">
    <source>
        <dbReference type="ARBA" id="ARBA00022692"/>
    </source>
</evidence>
<evidence type="ECO:0000313" key="10">
    <source>
        <dbReference type="Proteomes" id="UP001302222"/>
    </source>
</evidence>
<proteinExistence type="inferred from homology"/>
<dbReference type="Gene3D" id="2.40.170.20">
    <property type="entry name" value="TonB-dependent receptor, beta-barrel domain"/>
    <property type="match status" value="1"/>
</dbReference>
<feature type="domain" description="TonB-dependent receptor plug" evidence="8">
    <location>
        <begin position="224"/>
        <end position="344"/>
    </location>
</feature>
<dbReference type="Gene3D" id="2.60.40.1120">
    <property type="entry name" value="Carboxypeptidase-like, regulatory domain"/>
    <property type="match status" value="1"/>
</dbReference>
<evidence type="ECO:0000256" key="5">
    <source>
        <dbReference type="ARBA" id="ARBA00023136"/>
    </source>
</evidence>
<dbReference type="NCBIfam" id="TIGR04056">
    <property type="entry name" value="OMP_RagA_SusC"/>
    <property type="match status" value="1"/>
</dbReference>
<keyword evidence="3 7" id="KW-1134">Transmembrane beta strand</keyword>
<evidence type="ECO:0000256" key="1">
    <source>
        <dbReference type="ARBA" id="ARBA00004571"/>
    </source>
</evidence>
<dbReference type="Proteomes" id="UP001302222">
    <property type="component" value="Unassembled WGS sequence"/>
</dbReference>
<comment type="subcellular location">
    <subcellularLocation>
        <location evidence="1 7">Cell outer membrane</location>
        <topology evidence="1 7">Multi-pass membrane protein</topology>
    </subcellularLocation>
</comment>
<protein>
    <submittedName>
        <fullName evidence="9">SusC/RagA family TonB-linked outer membrane protein</fullName>
    </submittedName>
</protein>
<reference evidence="9 10" key="1">
    <citation type="submission" date="2023-12" db="EMBL/GenBank/DDBJ databases">
        <title>Novel species of the genus Arcicella isolated from rivers.</title>
        <authorList>
            <person name="Lu H."/>
        </authorList>
    </citation>
    <scope>NUCLEOTIDE SEQUENCE [LARGE SCALE GENOMIC DNA]</scope>
    <source>
        <strain evidence="9 10">DC25W</strain>
    </source>
</reference>
<dbReference type="PROSITE" id="PS52016">
    <property type="entry name" value="TONB_DEPENDENT_REC_3"/>
    <property type="match status" value="1"/>
</dbReference>
<evidence type="ECO:0000256" key="7">
    <source>
        <dbReference type="PROSITE-ProRule" id="PRU01360"/>
    </source>
</evidence>
<sequence length="1192" mass="132147">MKKLLLFPLGNRIMLLLLFLILSVPIFAQGNQKVSIKEALTQVTRKFGTKLVFDPDIIAGKNTTVNVKTSAKTIEDILKEILYPEKLLFLYVGVNHYAIVKSNNPNLEPQSNVAKADGESPNNPVIQPMSRTMVSGMITDQNNVPLVGVTIIPEGSRNGTSSSSDGRYHISFPGGYQTLIFSHIGMESQRVPITGAVINVIMKNSFYNLNEVTVVSDGYTKVAKESTTGSYAVITSKDLAQVPTINMMERLEGKVPGVKFDLRNNRIQIRSSNTFSDFSEPLIVIDGFPMISIGDNQKLTGIQNTTSTGNSVVSFINPADVEQITFLKDAAATAIWGARAANGVVVIETKKGKRTTPTLSFSSNFSVSTPPSISRLKWMNSAQYIDLEQEMVNKNFLTDPLLSTNPLSTPNNSEAQEWMFKVKRGTATTAQRDSALAILGTRNNQSQIEKYLLQQAVSQQYNLSVSGGGENNTYYFSANYNKDQPIYRSNAAQSANVTANFTSDLFKKRVSFRTGFNYLFSSSKSNGAAIDALSTLTQSLRPYDMLMDEAGNLVNRTLIFRPEIGTNLEKQGYLPFTYNAIDQLDYANTNLTQNQIRLTAGLNTKITNWLNVDFSGMTQRFISRNETLNELNSYTSRVFVNTGTSLQAGKLVYGVPYGGTLNITDASNYDNTLRGQFNANHTWQSRHQVTALGGVEIRETYRKGYSSTRYGFDLDNNTFQSINPTIPYTTMYGWTSTLSNPQGAISEAKNRYLSYFTNASYSYNSKYILTGSMRFEDYTLVGIDRKNRAIPLWSLGLKWNAKQESFLENINWLSNLGIRTSYGTGGSVPLAGYVKTVVSVSGTDAKTQQVIARIDNPANQDLGWETTRTLNAGLDFGLFDNRFTGVFDIYTKKSYGILASLPYNATYGWSNVFFNSGTAQSHGLEFGLTGKFVNNKDWAITSTFNFAYSAGKVTDSRYVNNAATLTTATTPLLDYPMGYVFVYKWAGLDETGQSMIYDKNNNIVKHTTNTTALTKDDLKYAGVRIAPFYGGFFNSFRYKNLELGVQVTYYMGHVFLKQSITNYPTFSGVYSGVIGRQEDLADRWKKAGDEAITNVPGLTGITANSVNRYRYSDLMIRSADNIRLQQISLAYSLPKNVLPASIKNLSLSASARNLGLLWAKNNDGIDPEYLNSNNYSNLPPTPNYVFSINASF</sequence>
<dbReference type="InterPro" id="IPR023997">
    <property type="entry name" value="TonB-dep_OMP_SusC/RagA_CS"/>
</dbReference>
<dbReference type="InterPro" id="IPR012910">
    <property type="entry name" value="Plug_dom"/>
</dbReference>
<dbReference type="EMBL" id="JAYGIM010000019">
    <property type="protein sequence ID" value="MEA5429301.1"/>
    <property type="molecule type" value="Genomic_DNA"/>
</dbReference>
<dbReference type="InterPro" id="IPR008969">
    <property type="entry name" value="CarboxyPept-like_regulatory"/>
</dbReference>
<comment type="caution">
    <text evidence="9">The sequence shown here is derived from an EMBL/GenBank/DDBJ whole genome shotgun (WGS) entry which is preliminary data.</text>
</comment>
<dbReference type="Pfam" id="PF07715">
    <property type="entry name" value="Plug"/>
    <property type="match status" value="1"/>
</dbReference>
<evidence type="ECO:0000256" key="2">
    <source>
        <dbReference type="ARBA" id="ARBA00022448"/>
    </source>
</evidence>
<organism evidence="9 10">
    <name type="scientific">Arcicella lustrica</name>
    <dbReference type="NCBI Taxonomy" id="2984196"/>
    <lineage>
        <taxon>Bacteria</taxon>
        <taxon>Pseudomonadati</taxon>
        <taxon>Bacteroidota</taxon>
        <taxon>Cytophagia</taxon>
        <taxon>Cytophagales</taxon>
        <taxon>Flectobacillaceae</taxon>
        <taxon>Arcicella</taxon>
    </lineage>
</organism>
<name>A0ABU5SPS9_9BACT</name>
<evidence type="ECO:0000259" key="8">
    <source>
        <dbReference type="Pfam" id="PF07715"/>
    </source>
</evidence>
<keyword evidence="2 7" id="KW-0813">Transport</keyword>
<evidence type="ECO:0000256" key="6">
    <source>
        <dbReference type="ARBA" id="ARBA00023237"/>
    </source>
</evidence>
<dbReference type="Gene3D" id="2.170.130.10">
    <property type="entry name" value="TonB-dependent receptor, plug domain"/>
    <property type="match status" value="1"/>
</dbReference>
<accession>A0ABU5SPS9</accession>
<keyword evidence="4 7" id="KW-0812">Transmembrane</keyword>
<dbReference type="Pfam" id="PF13715">
    <property type="entry name" value="CarbopepD_reg_2"/>
    <property type="match status" value="1"/>
</dbReference>
<keyword evidence="6 7" id="KW-0998">Cell outer membrane</keyword>
<evidence type="ECO:0000256" key="3">
    <source>
        <dbReference type="ARBA" id="ARBA00022452"/>
    </source>
</evidence>
<dbReference type="NCBIfam" id="TIGR04057">
    <property type="entry name" value="SusC_RagA_signa"/>
    <property type="match status" value="1"/>
</dbReference>
<dbReference type="SUPFAM" id="SSF49464">
    <property type="entry name" value="Carboxypeptidase regulatory domain-like"/>
    <property type="match status" value="1"/>
</dbReference>
<evidence type="ECO:0000313" key="9">
    <source>
        <dbReference type="EMBL" id="MEA5429301.1"/>
    </source>
</evidence>
<dbReference type="InterPro" id="IPR039426">
    <property type="entry name" value="TonB-dep_rcpt-like"/>
</dbReference>